<dbReference type="CDD" id="cd00063">
    <property type="entry name" value="FN3"/>
    <property type="match status" value="2"/>
</dbReference>
<dbReference type="Gene3D" id="2.60.40.10">
    <property type="entry name" value="Immunoglobulins"/>
    <property type="match status" value="2"/>
</dbReference>
<feature type="domain" description="Fibronectin type-III" evidence="1">
    <location>
        <begin position="34"/>
        <end position="124"/>
    </location>
</feature>
<dbReference type="Pfam" id="PF00041">
    <property type="entry name" value="fn3"/>
    <property type="match status" value="1"/>
</dbReference>
<proteinExistence type="predicted"/>
<dbReference type="AlphaFoldDB" id="A0AAC9PXC3"/>
<evidence type="ECO:0000313" key="3">
    <source>
        <dbReference type="Proteomes" id="UP000187506"/>
    </source>
</evidence>
<dbReference type="InterPro" id="IPR003961">
    <property type="entry name" value="FN3_dom"/>
</dbReference>
<reference evidence="2 3" key="1">
    <citation type="submission" date="2017-01" db="EMBL/GenBank/DDBJ databases">
        <title>Complete genome of Lacinutrix venerupis DOK2-8 isolated from seawater in Dokdo.</title>
        <authorList>
            <person name="Chi W.-J."/>
            <person name="Kim J.H."/>
        </authorList>
    </citation>
    <scope>NUCLEOTIDE SEQUENCE [LARGE SCALE GENOMIC DNA]</scope>
    <source>
        <strain evidence="2 3">DOK2-8</strain>
    </source>
</reference>
<dbReference type="KEGG" id="lvn:BWR22_10695"/>
<dbReference type="InterPro" id="IPR013783">
    <property type="entry name" value="Ig-like_fold"/>
</dbReference>
<dbReference type="PROSITE" id="PS51257">
    <property type="entry name" value="PROKAR_LIPOPROTEIN"/>
    <property type="match status" value="1"/>
</dbReference>
<dbReference type="Proteomes" id="UP000187506">
    <property type="component" value="Chromosome"/>
</dbReference>
<name>A0AAC9PXC3_9FLAO</name>
<protein>
    <recommendedName>
        <fullName evidence="1">Fibronectin type-III domain-containing protein</fullName>
    </recommendedName>
</protein>
<accession>A0AAC9PXC3</accession>
<sequence length="328" mass="35952">MKKIILLFTLSLFIIGCSKDDSTNELPIVNACASPINLSVNNLTNTTATLNWNASGNAALFQVEYGEFGFSQGNGTQLNVPDEFTNIEDLQPSTQYTFYTRVFCNSTQTYSDWANFSFVTLADNPYCNDPSSFSQEFYPDSVTHNHVDLSWSEGAFDGSQIQYGLQGFTIGSGSIKNVTDNIYPSSTRIENLNAGTAYDFYVRNICENSGYSAWVGPITVTTLNEPANPNCVDPYNFVSQGTGTNTDGSKYFDFSWDHEASQNSWEIAVVPVGTAFNTNIVTATSFQPVRLSYNGVTSGQAYDFYIRSNCGTADGFSDWVGPVTVTAQ</sequence>
<dbReference type="RefSeq" id="WP_076733665.1">
    <property type="nucleotide sequence ID" value="NZ_CP019352.1"/>
</dbReference>
<gene>
    <name evidence="2" type="ORF">BWR22_10695</name>
</gene>
<organism evidence="2 3">
    <name type="scientific">Lacinutrix venerupis</name>
    <dbReference type="NCBI Taxonomy" id="1486034"/>
    <lineage>
        <taxon>Bacteria</taxon>
        <taxon>Pseudomonadati</taxon>
        <taxon>Bacteroidota</taxon>
        <taxon>Flavobacteriia</taxon>
        <taxon>Flavobacteriales</taxon>
        <taxon>Flavobacteriaceae</taxon>
        <taxon>Lacinutrix</taxon>
    </lineage>
</organism>
<keyword evidence="3" id="KW-1185">Reference proteome</keyword>
<feature type="domain" description="Fibronectin type-III" evidence="1">
    <location>
        <begin position="129"/>
        <end position="225"/>
    </location>
</feature>
<evidence type="ECO:0000313" key="2">
    <source>
        <dbReference type="EMBL" id="APY00760.1"/>
    </source>
</evidence>
<dbReference type="SUPFAM" id="SSF49265">
    <property type="entry name" value="Fibronectin type III"/>
    <property type="match status" value="1"/>
</dbReference>
<dbReference type="EMBL" id="CP019352">
    <property type="protein sequence ID" value="APY00760.1"/>
    <property type="molecule type" value="Genomic_DNA"/>
</dbReference>
<evidence type="ECO:0000259" key="1">
    <source>
        <dbReference type="PROSITE" id="PS50853"/>
    </source>
</evidence>
<dbReference type="SMART" id="SM00060">
    <property type="entry name" value="FN3"/>
    <property type="match status" value="2"/>
</dbReference>
<dbReference type="PROSITE" id="PS50853">
    <property type="entry name" value="FN3"/>
    <property type="match status" value="2"/>
</dbReference>
<dbReference type="InterPro" id="IPR036116">
    <property type="entry name" value="FN3_sf"/>
</dbReference>